<evidence type="ECO:0000256" key="1">
    <source>
        <dbReference type="SAM" id="MobiDB-lite"/>
    </source>
</evidence>
<feature type="region of interest" description="Disordered" evidence="1">
    <location>
        <begin position="324"/>
        <end position="364"/>
    </location>
</feature>
<sequence>MAPADDPFACFGDSSSSDDEVNHDDSLFIVDGHDNNNDEENDDRDRARRLVECYNAAAAAAAAAAAERHRSTKRIDLAPKDAASSSSSSSSSSLTSFHSSFEDQTERTSHLPWPQNPPLYLGPMKLSYNLEEAGGGRGYVASRDLPPGTLILVEEPLVEGWSERQLGRRLGMESIKHIMERKDANVIVRCMEELHPTRARVNDVLRRRRRRIRDENIDNGEHMGSSSKKRGLATTYDDNLDEAQIANMISIMERDANHVKMATLLVSYATERSVTNSDGSSIDMDDLGRMLLALRYNGFDSGLYLHFSMFNHAEGEWREEKRVGMRRRRRRRRRGRRREGDAYDVGDGTIASQQRQTRRNYSEARTTRYVHMGEALTLHYVENPREVSHATRRRMLWDQHRFDIGDEHDYRRLLDINATKTGHLYNDNERGRRIFESELVRGKFPASIREGKDPDNDDASRRDHHDNGGGFFTPTTQSIERSLDELENSLVELQGSLGGQSSNDAGGTHFDRVAALEFTIGELIAALKSAFGNDKHILLSRCYRLHLDVVEVLLKYCASELTRGLSFKLVARSLPSAASLLESRRLRLGNDHTDLARTYHDLAMGIRVLLSNAPRMLLSLRLEGMSTLDDCSRMEHRCRSERDRIDRLYPRDVNDILERIWRK</sequence>
<feature type="region of interest" description="Disordered" evidence="1">
    <location>
        <begin position="445"/>
        <end position="474"/>
    </location>
</feature>
<name>A0ABD3RZN9_9STRA</name>
<feature type="compositionally biased region" description="Basic and acidic residues" evidence="1">
    <location>
        <begin position="23"/>
        <end position="36"/>
    </location>
</feature>
<keyword evidence="3" id="KW-1185">Reference proteome</keyword>
<dbReference type="AlphaFoldDB" id="A0ABD3RZN9"/>
<dbReference type="Proteomes" id="UP001530377">
    <property type="component" value="Unassembled WGS sequence"/>
</dbReference>
<feature type="region of interest" description="Disordered" evidence="1">
    <location>
        <begin position="71"/>
        <end position="116"/>
    </location>
</feature>
<evidence type="ECO:0000313" key="2">
    <source>
        <dbReference type="EMBL" id="KAL3817709.1"/>
    </source>
</evidence>
<reference evidence="2 3" key="1">
    <citation type="submission" date="2024-10" db="EMBL/GenBank/DDBJ databases">
        <title>Updated reference genomes for cyclostephanoid diatoms.</title>
        <authorList>
            <person name="Roberts W.R."/>
            <person name="Alverson A.J."/>
        </authorList>
    </citation>
    <scope>NUCLEOTIDE SEQUENCE [LARGE SCALE GENOMIC DNA]</scope>
    <source>
        <strain evidence="2 3">AJA228-03</strain>
    </source>
</reference>
<dbReference type="EMBL" id="JALLPB020000095">
    <property type="protein sequence ID" value="KAL3817709.1"/>
    <property type="molecule type" value="Genomic_DNA"/>
</dbReference>
<feature type="compositionally biased region" description="Basic residues" evidence="1">
    <location>
        <begin position="324"/>
        <end position="337"/>
    </location>
</feature>
<feature type="compositionally biased region" description="Low complexity" evidence="1">
    <location>
        <begin position="84"/>
        <end position="99"/>
    </location>
</feature>
<proteinExistence type="predicted"/>
<feature type="compositionally biased region" description="Basic and acidic residues" evidence="1">
    <location>
        <begin position="449"/>
        <end position="467"/>
    </location>
</feature>
<gene>
    <name evidence="2" type="ORF">ACHAXA_011545</name>
</gene>
<evidence type="ECO:0000313" key="3">
    <source>
        <dbReference type="Proteomes" id="UP001530377"/>
    </source>
</evidence>
<comment type="caution">
    <text evidence="2">The sequence shown here is derived from an EMBL/GenBank/DDBJ whole genome shotgun (WGS) entry which is preliminary data.</text>
</comment>
<accession>A0ABD3RZN9</accession>
<organism evidence="2 3">
    <name type="scientific">Cyclostephanos tholiformis</name>
    <dbReference type="NCBI Taxonomy" id="382380"/>
    <lineage>
        <taxon>Eukaryota</taxon>
        <taxon>Sar</taxon>
        <taxon>Stramenopiles</taxon>
        <taxon>Ochrophyta</taxon>
        <taxon>Bacillariophyta</taxon>
        <taxon>Coscinodiscophyceae</taxon>
        <taxon>Thalassiosirophycidae</taxon>
        <taxon>Stephanodiscales</taxon>
        <taxon>Stephanodiscaceae</taxon>
        <taxon>Cyclostephanos</taxon>
    </lineage>
</organism>
<feature type="region of interest" description="Disordered" evidence="1">
    <location>
        <begin position="1"/>
        <end position="44"/>
    </location>
</feature>
<feature type="compositionally biased region" description="Basic and acidic residues" evidence="1">
    <location>
        <begin position="100"/>
        <end position="109"/>
    </location>
</feature>
<protein>
    <submittedName>
        <fullName evidence="2">Uncharacterized protein</fullName>
    </submittedName>
</protein>